<accession>A0A3A2ZVV1</accession>
<evidence type="ECO:0000256" key="5">
    <source>
        <dbReference type="ARBA" id="ARBA00023128"/>
    </source>
</evidence>
<dbReference type="PANTHER" id="PTHR21382">
    <property type="entry name" value="NADH-UBIQUINONE OXIDOREDUCTASE SUBUNIT"/>
    <property type="match status" value="1"/>
</dbReference>
<dbReference type="GO" id="GO:0006120">
    <property type="term" value="P:mitochondrial electron transport, NADH to ubiquinone"/>
    <property type="evidence" value="ECO:0007669"/>
    <property type="project" value="InterPro"/>
</dbReference>
<evidence type="ECO:0000256" key="1">
    <source>
        <dbReference type="ARBA" id="ARBA00004448"/>
    </source>
</evidence>
<dbReference type="PANTHER" id="PTHR21382:SF1">
    <property type="entry name" value="NADH DEHYDROGENASE [UBIQUINONE] 1 ALPHA SUBCOMPLEX SUBUNIT 11"/>
    <property type="match status" value="1"/>
</dbReference>
<dbReference type="OrthoDB" id="1913277at2759"/>
<dbReference type="EMBL" id="MVGC01000006">
    <property type="protein sequence ID" value="RJE27268.1"/>
    <property type="molecule type" value="Genomic_DNA"/>
</dbReference>
<keyword evidence="6" id="KW-0472">Membrane</keyword>
<dbReference type="GO" id="GO:0045271">
    <property type="term" value="C:respiratory chain complex I"/>
    <property type="evidence" value="ECO:0007669"/>
    <property type="project" value="InterPro"/>
</dbReference>
<reference evidence="8" key="1">
    <citation type="submission" date="2017-02" db="EMBL/GenBank/DDBJ databases">
        <authorList>
            <person name="Tafer H."/>
            <person name="Lopandic K."/>
        </authorList>
    </citation>
    <scope>NUCLEOTIDE SEQUENCE [LARGE SCALE GENOMIC DNA]</scope>
    <source>
        <strain evidence="8">CBS 366.77</strain>
    </source>
</reference>
<dbReference type="STRING" id="2070753.A0A3A2ZVV1"/>
<evidence type="ECO:0000313" key="8">
    <source>
        <dbReference type="Proteomes" id="UP000266188"/>
    </source>
</evidence>
<keyword evidence="8" id="KW-1185">Reference proteome</keyword>
<evidence type="ECO:0000256" key="2">
    <source>
        <dbReference type="ARBA" id="ARBA00022692"/>
    </source>
</evidence>
<dbReference type="InterPro" id="IPR039205">
    <property type="entry name" value="NDUFA11"/>
</dbReference>
<dbReference type="Proteomes" id="UP000266188">
    <property type="component" value="Unassembled WGS sequence"/>
</dbReference>
<comment type="caution">
    <text evidence="7">The sequence shown here is derived from an EMBL/GenBank/DDBJ whole genome shotgun (WGS) entry which is preliminary data.</text>
</comment>
<comment type="subcellular location">
    <subcellularLocation>
        <location evidence="1">Mitochondrion inner membrane</location>
        <topology evidence="1">Multi-pass membrane protein</topology>
    </subcellularLocation>
</comment>
<protein>
    <recommendedName>
        <fullName evidence="9">NADH-ubiquinone oxidoreductase 213 kDa subunit</fullName>
    </recommendedName>
</protein>
<keyword evidence="2" id="KW-0812">Transmembrane</keyword>
<evidence type="ECO:0008006" key="9">
    <source>
        <dbReference type="Google" id="ProtNLM"/>
    </source>
</evidence>
<evidence type="ECO:0000256" key="3">
    <source>
        <dbReference type="ARBA" id="ARBA00022792"/>
    </source>
</evidence>
<evidence type="ECO:0000313" key="7">
    <source>
        <dbReference type="EMBL" id="RJE27268.1"/>
    </source>
</evidence>
<keyword evidence="5" id="KW-0496">Mitochondrion</keyword>
<sequence length="197" mass="21457">MASHNEEHIYHPKDAVSGALKVSMYTGTAGLFASAVQNTLQKQNVGPWGVFVRSGSTIGIMTAIGGTYEFVKTASANLREKEDHWNVALGGFFSGAILGLRARTFPALLGYGAGAAAFLGTFDYTGGTLWGYRNRTDEDEFDRLERIRKNYRNPGEETVARLGEGRGIYGPGYAERRRQRIKDAYGIDVPETPAPAS</sequence>
<gene>
    <name evidence="7" type="ORF">PHISCL_00399</name>
</gene>
<dbReference type="AlphaFoldDB" id="A0A3A2ZVV1"/>
<keyword evidence="4" id="KW-1133">Transmembrane helix</keyword>
<keyword evidence="3" id="KW-0999">Mitochondrion inner membrane</keyword>
<dbReference type="Pfam" id="PF02466">
    <property type="entry name" value="Tim17"/>
    <property type="match status" value="1"/>
</dbReference>
<organism evidence="7 8">
    <name type="scientific">Aspergillus sclerotialis</name>
    <dbReference type="NCBI Taxonomy" id="2070753"/>
    <lineage>
        <taxon>Eukaryota</taxon>
        <taxon>Fungi</taxon>
        <taxon>Dikarya</taxon>
        <taxon>Ascomycota</taxon>
        <taxon>Pezizomycotina</taxon>
        <taxon>Eurotiomycetes</taxon>
        <taxon>Eurotiomycetidae</taxon>
        <taxon>Eurotiales</taxon>
        <taxon>Aspergillaceae</taxon>
        <taxon>Aspergillus</taxon>
        <taxon>Aspergillus subgen. Polypaecilum</taxon>
    </lineage>
</organism>
<dbReference type="GO" id="GO:0005743">
    <property type="term" value="C:mitochondrial inner membrane"/>
    <property type="evidence" value="ECO:0007669"/>
    <property type="project" value="UniProtKB-SubCell"/>
</dbReference>
<evidence type="ECO:0000256" key="4">
    <source>
        <dbReference type="ARBA" id="ARBA00022989"/>
    </source>
</evidence>
<evidence type="ECO:0000256" key="6">
    <source>
        <dbReference type="ARBA" id="ARBA00023136"/>
    </source>
</evidence>
<name>A0A3A2ZVV1_9EURO</name>
<proteinExistence type="predicted"/>